<dbReference type="GO" id="GO:0003700">
    <property type="term" value="F:DNA-binding transcription factor activity"/>
    <property type="evidence" value="ECO:0007669"/>
    <property type="project" value="TreeGrafter"/>
</dbReference>
<dbReference type="SMART" id="SM00346">
    <property type="entry name" value="HTH_ICLR"/>
    <property type="match status" value="1"/>
</dbReference>
<organism evidence="6 7">
    <name type="scientific">Leucothrix arctica</name>
    <dbReference type="NCBI Taxonomy" id="1481894"/>
    <lineage>
        <taxon>Bacteria</taxon>
        <taxon>Pseudomonadati</taxon>
        <taxon>Pseudomonadota</taxon>
        <taxon>Gammaproteobacteria</taxon>
        <taxon>Thiotrichales</taxon>
        <taxon>Thiotrichaceae</taxon>
        <taxon>Leucothrix</taxon>
    </lineage>
</organism>
<dbReference type="Pfam" id="PF01614">
    <property type="entry name" value="IclR_C"/>
    <property type="match status" value="1"/>
</dbReference>
<dbReference type="PROSITE" id="PS51078">
    <property type="entry name" value="ICLR_ED"/>
    <property type="match status" value="1"/>
</dbReference>
<keyword evidence="3" id="KW-0804">Transcription</keyword>
<dbReference type="Proteomes" id="UP000245506">
    <property type="component" value="Unassembled WGS sequence"/>
</dbReference>
<dbReference type="Pfam" id="PF09339">
    <property type="entry name" value="HTH_IclR"/>
    <property type="match status" value="1"/>
</dbReference>
<dbReference type="GO" id="GO:0045892">
    <property type="term" value="P:negative regulation of DNA-templated transcription"/>
    <property type="evidence" value="ECO:0007669"/>
    <property type="project" value="TreeGrafter"/>
</dbReference>
<dbReference type="SUPFAM" id="SSF55781">
    <property type="entry name" value="GAF domain-like"/>
    <property type="match status" value="1"/>
</dbReference>
<feature type="domain" description="IclR-ED" evidence="5">
    <location>
        <begin position="69"/>
        <end position="252"/>
    </location>
</feature>
<evidence type="ECO:0000256" key="1">
    <source>
        <dbReference type="ARBA" id="ARBA00023015"/>
    </source>
</evidence>
<name>A0A317CBR3_9GAMM</name>
<protein>
    <submittedName>
        <fullName evidence="6">IclR family transcriptional regulator</fullName>
    </submittedName>
</protein>
<dbReference type="InterPro" id="IPR036390">
    <property type="entry name" value="WH_DNA-bd_sf"/>
</dbReference>
<reference evidence="6 7" key="1">
    <citation type="submission" date="2018-05" db="EMBL/GenBank/DDBJ databases">
        <title>Leucothrix arctica sp. nov., isolated from Arctic seawater.</title>
        <authorList>
            <person name="Choi A."/>
            <person name="Baek K."/>
        </authorList>
    </citation>
    <scope>NUCLEOTIDE SEQUENCE [LARGE SCALE GENOMIC DNA]</scope>
    <source>
        <strain evidence="6 7">IMCC9719</strain>
    </source>
</reference>
<dbReference type="EMBL" id="QGKL01000042">
    <property type="protein sequence ID" value="PWQ93522.1"/>
    <property type="molecule type" value="Genomic_DNA"/>
</dbReference>
<evidence type="ECO:0000256" key="2">
    <source>
        <dbReference type="ARBA" id="ARBA00023125"/>
    </source>
</evidence>
<dbReference type="PANTHER" id="PTHR30136">
    <property type="entry name" value="HELIX-TURN-HELIX TRANSCRIPTIONAL REGULATOR, ICLR FAMILY"/>
    <property type="match status" value="1"/>
</dbReference>
<dbReference type="Gene3D" id="1.10.10.10">
    <property type="entry name" value="Winged helix-like DNA-binding domain superfamily/Winged helix DNA-binding domain"/>
    <property type="match status" value="1"/>
</dbReference>
<dbReference type="PROSITE" id="PS51077">
    <property type="entry name" value="HTH_ICLR"/>
    <property type="match status" value="1"/>
</dbReference>
<dbReference type="GO" id="GO:0003677">
    <property type="term" value="F:DNA binding"/>
    <property type="evidence" value="ECO:0007669"/>
    <property type="project" value="UniProtKB-KW"/>
</dbReference>
<dbReference type="PANTHER" id="PTHR30136:SF35">
    <property type="entry name" value="HTH-TYPE TRANSCRIPTIONAL REGULATOR RV1719"/>
    <property type="match status" value="1"/>
</dbReference>
<dbReference type="AlphaFoldDB" id="A0A317CBR3"/>
<dbReference type="Gene3D" id="3.30.450.40">
    <property type="match status" value="1"/>
</dbReference>
<sequence length="252" mass="27469">MANTDKGESRSGIQVIARAAAVLRELKGNTSGMSIGQIAERLELPRSTVQRIVGALKEERLVIASSSSGGLRLGPELHALAGAARYDIVELCKPHLSDLVAKTGETADLSVLRDNKMIFLDQVQGSHRLRTVSVVGSTFPLTTTANGIACLSMLDDEQVSKLVHTEWDKEGINGDFEALLARVSRARDNGLSYDREYHSRGVSAIGFAFRDSLNEVYSISVPVPSSRFDELEEHVSNTLRILKIEIEHLMVG</sequence>
<gene>
    <name evidence="6" type="ORF">DKT75_18040</name>
</gene>
<evidence type="ECO:0000256" key="3">
    <source>
        <dbReference type="ARBA" id="ARBA00023163"/>
    </source>
</evidence>
<dbReference type="OrthoDB" id="9807558at2"/>
<evidence type="ECO:0000313" key="6">
    <source>
        <dbReference type="EMBL" id="PWQ93522.1"/>
    </source>
</evidence>
<feature type="domain" description="HTH iclR-type" evidence="4">
    <location>
        <begin position="13"/>
        <end position="75"/>
    </location>
</feature>
<proteinExistence type="predicted"/>
<evidence type="ECO:0000313" key="7">
    <source>
        <dbReference type="Proteomes" id="UP000245506"/>
    </source>
</evidence>
<accession>A0A317CBR3</accession>
<keyword evidence="2" id="KW-0238">DNA-binding</keyword>
<dbReference type="InterPro" id="IPR014757">
    <property type="entry name" value="Tscrpt_reg_IclR_C"/>
</dbReference>
<dbReference type="InterPro" id="IPR029016">
    <property type="entry name" value="GAF-like_dom_sf"/>
</dbReference>
<keyword evidence="7" id="KW-1185">Reference proteome</keyword>
<dbReference type="InterPro" id="IPR050707">
    <property type="entry name" value="HTH_MetabolicPath_Reg"/>
</dbReference>
<comment type="caution">
    <text evidence="6">The sequence shown here is derived from an EMBL/GenBank/DDBJ whole genome shotgun (WGS) entry which is preliminary data.</text>
</comment>
<evidence type="ECO:0000259" key="4">
    <source>
        <dbReference type="PROSITE" id="PS51077"/>
    </source>
</evidence>
<keyword evidence="1" id="KW-0805">Transcription regulation</keyword>
<dbReference type="RefSeq" id="WP_109825389.1">
    <property type="nucleotide sequence ID" value="NZ_QGKL01000042.1"/>
</dbReference>
<dbReference type="InterPro" id="IPR005471">
    <property type="entry name" value="Tscrpt_reg_IclR_N"/>
</dbReference>
<evidence type="ECO:0000259" key="5">
    <source>
        <dbReference type="PROSITE" id="PS51078"/>
    </source>
</evidence>
<dbReference type="SUPFAM" id="SSF46785">
    <property type="entry name" value="Winged helix' DNA-binding domain"/>
    <property type="match status" value="1"/>
</dbReference>
<dbReference type="InterPro" id="IPR036388">
    <property type="entry name" value="WH-like_DNA-bd_sf"/>
</dbReference>